<gene>
    <name evidence="1" type="ORF">CICLE_v10003262mg</name>
</gene>
<keyword evidence="2" id="KW-1185">Reference proteome</keyword>
<proteinExistence type="predicted"/>
<accession>V4V1M0</accession>
<dbReference type="STRING" id="85681.V4V1M0"/>
<dbReference type="PANTHER" id="PTHR46250">
    <property type="entry name" value="MYB/SANT-LIKE DNA-BINDING DOMAIN PROTEIN-RELATED"/>
    <property type="match status" value="1"/>
</dbReference>
<dbReference type="EMBL" id="KI536799">
    <property type="protein sequence ID" value="ESR45659.1"/>
    <property type="molecule type" value="Genomic_DNA"/>
</dbReference>
<dbReference type="PANTHER" id="PTHR46250:SF15">
    <property type="entry name" value="OS01G0523800 PROTEIN"/>
    <property type="match status" value="1"/>
</dbReference>
<evidence type="ECO:0008006" key="3">
    <source>
        <dbReference type="Google" id="ProtNLM"/>
    </source>
</evidence>
<dbReference type="InParanoid" id="V4V1M0"/>
<evidence type="ECO:0000313" key="1">
    <source>
        <dbReference type="EMBL" id="ESR45659.1"/>
    </source>
</evidence>
<dbReference type="KEGG" id="cic:CICLE_v10003262mg"/>
<protein>
    <recommendedName>
        <fullName evidence="3">Myb/SANT-like domain-containing protein</fullName>
    </recommendedName>
</protein>
<dbReference type="Proteomes" id="UP000030687">
    <property type="component" value="Unassembled WGS sequence"/>
</dbReference>
<sequence length="128" mass="14595">MEVKLLGYGLKVSLPIESQVKWFKKKYCLMQNILYVSSFGWDNEKVMITCENGVFYEYVKSRKRKSKNKSFDHMCSNIGTMVESLAAMVPKLDGLINVLSNDKNISDLQGKLYGEISKIEGLADEKII</sequence>
<reference evidence="1 2" key="1">
    <citation type="submission" date="2013-10" db="EMBL/GenBank/DDBJ databases">
        <authorList>
            <consortium name="International Citrus Genome Consortium"/>
            <person name="Jenkins J."/>
            <person name="Schmutz J."/>
            <person name="Prochnik S."/>
            <person name="Rokhsar D."/>
            <person name="Gmitter F."/>
            <person name="Ollitrault P."/>
            <person name="Machado M."/>
            <person name="Talon M."/>
            <person name="Wincker P."/>
            <person name="Jaillon O."/>
            <person name="Morgante M."/>
        </authorList>
    </citation>
    <scope>NUCLEOTIDE SEQUENCE</scope>
    <source>
        <strain evidence="2">cv. Clemenules</strain>
    </source>
</reference>
<dbReference type="Gramene" id="ESR45659">
    <property type="protein sequence ID" value="ESR45659"/>
    <property type="gene ID" value="CICLE_v10003262mg"/>
</dbReference>
<dbReference type="AlphaFoldDB" id="V4V1M0"/>
<evidence type="ECO:0000313" key="2">
    <source>
        <dbReference type="Proteomes" id="UP000030687"/>
    </source>
</evidence>
<organism evidence="1 2">
    <name type="scientific">Citrus clementina</name>
    <name type="common">Clementine</name>
    <name type="synonym">Citrus deliciosa x Citrus sinensis</name>
    <dbReference type="NCBI Taxonomy" id="85681"/>
    <lineage>
        <taxon>Eukaryota</taxon>
        <taxon>Viridiplantae</taxon>
        <taxon>Streptophyta</taxon>
        <taxon>Embryophyta</taxon>
        <taxon>Tracheophyta</taxon>
        <taxon>Spermatophyta</taxon>
        <taxon>Magnoliopsida</taxon>
        <taxon>eudicotyledons</taxon>
        <taxon>Gunneridae</taxon>
        <taxon>Pentapetalae</taxon>
        <taxon>rosids</taxon>
        <taxon>malvids</taxon>
        <taxon>Sapindales</taxon>
        <taxon>Rutaceae</taxon>
        <taxon>Aurantioideae</taxon>
        <taxon>Citrus</taxon>
    </lineage>
</organism>
<name>V4V1M0_CITCL</name>